<dbReference type="SUPFAM" id="SSF75005">
    <property type="entry name" value="Arabinanase/levansucrase/invertase"/>
    <property type="match status" value="1"/>
</dbReference>
<feature type="site" description="Important for catalytic activity, responsible for pKa modulation of the active site Glu and correct orientation of both the proton donor and substrate" evidence="5">
    <location>
        <position position="128"/>
    </location>
</feature>
<evidence type="ECO:0000256" key="5">
    <source>
        <dbReference type="PIRSR" id="PIRSR606710-2"/>
    </source>
</evidence>
<dbReference type="Proteomes" id="UP001256711">
    <property type="component" value="Unassembled WGS sequence"/>
</dbReference>
<dbReference type="EMBL" id="JARQBJ010000001">
    <property type="protein sequence ID" value="MDT2809339.1"/>
    <property type="molecule type" value="Genomic_DNA"/>
</dbReference>
<dbReference type="InterPro" id="IPR041542">
    <property type="entry name" value="GH43_C2"/>
</dbReference>
<organism evidence="8 9">
    <name type="scientific">Enterococcus asini</name>
    <dbReference type="NCBI Taxonomy" id="57732"/>
    <lineage>
        <taxon>Bacteria</taxon>
        <taxon>Bacillati</taxon>
        <taxon>Bacillota</taxon>
        <taxon>Bacilli</taxon>
        <taxon>Lactobacillales</taxon>
        <taxon>Enterococcaceae</taxon>
        <taxon>Enterococcus</taxon>
    </lineage>
</organism>
<feature type="active site" description="Proton donor" evidence="4">
    <location>
        <position position="188"/>
    </location>
</feature>
<dbReference type="Pfam" id="PF17851">
    <property type="entry name" value="GH43_C2"/>
    <property type="match status" value="1"/>
</dbReference>
<dbReference type="Gene3D" id="2.60.120.200">
    <property type="match status" value="1"/>
</dbReference>
<dbReference type="PANTHER" id="PTHR42812:SF12">
    <property type="entry name" value="BETA-XYLOSIDASE-RELATED"/>
    <property type="match status" value="1"/>
</dbReference>
<comment type="caution">
    <text evidence="8">The sequence shown here is derived from an EMBL/GenBank/DDBJ whole genome shotgun (WGS) entry which is preliminary data.</text>
</comment>
<evidence type="ECO:0000259" key="7">
    <source>
        <dbReference type="Pfam" id="PF17851"/>
    </source>
</evidence>
<dbReference type="CDD" id="cd09000">
    <property type="entry name" value="GH43_SXA-like"/>
    <property type="match status" value="1"/>
</dbReference>
<accession>A0AAW8TUJ2</accession>
<dbReference type="GO" id="GO:0004553">
    <property type="term" value="F:hydrolase activity, hydrolyzing O-glycosyl compounds"/>
    <property type="evidence" value="ECO:0007669"/>
    <property type="project" value="InterPro"/>
</dbReference>
<dbReference type="Gene3D" id="2.115.10.20">
    <property type="entry name" value="Glycosyl hydrolase domain, family 43"/>
    <property type="match status" value="1"/>
</dbReference>
<dbReference type="RefSeq" id="WP_311834971.1">
    <property type="nucleotide sequence ID" value="NZ_JARQBJ010000001.1"/>
</dbReference>
<sequence>MYKTSISNPILRGFNPDPNILKVEDTYYIAVSSFEWLPGIRVYASQDLVNWAHETDILTDQVHLQGNPKNCSIWAPQISYHAGRYYCIYTDVKSSSRPFKDCHNYLITASSIKGPWSEPVYLNSSGFDPSLFHDEDGRSWLLNEIWDYRMTTGNKSAGIVMQEYDDKKQCLVGPRYDIFRGTHLAKTEAPHLYQKNGYYYLVTAEGGTGTGHAVTICRSKQITGPYELAPNSPILTAVDKPESPLQCSGHGSLVEGAFGKWYMVYLTTRPLQGHAILGRETAIQEVYWTEDNWLALASGGNGPQQETIVYTKEPVIQQITTDFATDFRGPLEKEWNSPRIMPAESWVQTGPEGLCMISGESPQSRFDHHLLALRQKDQSYEVTTRFSFNPTTYNQMAGLMLYLNEDAYLYAYVTYDEEKGKVLRFMRCQGEGVVTPICVPLSEQELSLKVVDNAGQAQFYYRESGSWQSFGQLEDTLFLSGGFTGNFIGVAVHDLDLKAGSKAYFQEFTYLGKDSKPQVNQGISKSEEMIIIP</sequence>
<evidence type="ECO:0000313" key="8">
    <source>
        <dbReference type="EMBL" id="MDT2809339.1"/>
    </source>
</evidence>
<dbReference type="AlphaFoldDB" id="A0AAW8TUJ2"/>
<dbReference type="GO" id="GO:0005975">
    <property type="term" value="P:carbohydrate metabolic process"/>
    <property type="evidence" value="ECO:0007669"/>
    <property type="project" value="InterPro"/>
</dbReference>
<evidence type="ECO:0000256" key="6">
    <source>
        <dbReference type="RuleBase" id="RU361187"/>
    </source>
</evidence>
<proteinExistence type="inferred from homology"/>
<reference evidence="8" key="1">
    <citation type="submission" date="2023-03" db="EMBL/GenBank/DDBJ databases">
        <authorList>
            <person name="Shen W."/>
            <person name="Cai J."/>
        </authorList>
    </citation>
    <scope>NUCLEOTIDE SEQUENCE</scope>
    <source>
        <strain evidence="8">B226-2</strain>
    </source>
</reference>
<dbReference type="Pfam" id="PF04616">
    <property type="entry name" value="Glyco_hydro_43"/>
    <property type="match status" value="1"/>
</dbReference>
<keyword evidence="3 6" id="KW-0326">Glycosidase</keyword>
<feature type="domain" description="Beta-xylosidase C-terminal Concanavalin A-like" evidence="7">
    <location>
        <begin position="328"/>
        <end position="510"/>
    </location>
</feature>
<evidence type="ECO:0000256" key="3">
    <source>
        <dbReference type="ARBA" id="ARBA00023295"/>
    </source>
</evidence>
<dbReference type="InterPro" id="IPR051795">
    <property type="entry name" value="Glycosyl_Hydrlase_43"/>
</dbReference>
<name>A0AAW8TUJ2_9ENTE</name>
<evidence type="ECO:0000256" key="4">
    <source>
        <dbReference type="PIRSR" id="PIRSR606710-1"/>
    </source>
</evidence>
<evidence type="ECO:0000256" key="1">
    <source>
        <dbReference type="ARBA" id="ARBA00009865"/>
    </source>
</evidence>
<evidence type="ECO:0000313" key="9">
    <source>
        <dbReference type="Proteomes" id="UP001256711"/>
    </source>
</evidence>
<dbReference type="InterPro" id="IPR013320">
    <property type="entry name" value="ConA-like_dom_sf"/>
</dbReference>
<dbReference type="PANTHER" id="PTHR42812">
    <property type="entry name" value="BETA-XYLOSIDASE"/>
    <property type="match status" value="1"/>
</dbReference>
<gene>
    <name evidence="8" type="ORF">P7H43_02365</name>
</gene>
<dbReference type="InterPro" id="IPR023296">
    <property type="entry name" value="Glyco_hydro_beta-prop_sf"/>
</dbReference>
<keyword evidence="2 6" id="KW-0378">Hydrolase</keyword>
<feature type="active site" description="Proton acceptor" evidence="4">
    <location>
        <position position="17"/>
    </location>
</feature>
<comment type="similarity">
    <text evidence="1 6">Belongs to the glycosyl hydrolase 43 family.</text>
</comment>
<evidence type="ECO:0000256" key="2">
    <source>
        <dbReference type="ARBA" id="ARBA00022801"/>
    </source>
</evidence>
<protein>
    <submittedName>
        <fullName evidence="8">Glycoside hydrolase family 43 protein</fullName>
    </submittedName>
</protein>
<dbReference type="SUPFAM" id="SSF49899">
    <property type="entry name" value="Concanavalin A-like lectins/glucanases"/>
    <property type="match status" value="1"/>
</dbReference>
<dbReference type="InterPro" id="IPR006710">
    <property type="entry name" value="Glyco_hydro_43"/>
</dbReference>